<evidence type="ECO:0000313" key="1">
    <source>
        <dbReference type="EMBL" id="CAH4032343.1"/>
    </source>
</evidence>
<sequence length="107" mass="12326">MAVWPCVDVYVYDNDDGYSLPDGSDSQISRSGQDVNEKHLVNVIDDSICSVLQNEINLESEEVEVVEMEDYHDGHKSEELFKSVEDGVYDEEVDIESIENYRVLREY</sequence>
<dbReference type="Proteomes" id="UP001152562">
    <property type="component" value="Unassembled WGS sequence"/>
</dbReference>
<dbReference type="AlphaFoldDB" id="A0A9P0TN96"/>
<dbReference type="EMBL" id="CALOZG010000028">
    <property type="protein sequence ID" value="CAH4032343.1"/>
    <property type="molecule type" value="Genomic_DNA"/>
</dbReference>
<organism evidence="1 2">
    <name type="scientific">Pieris brassicae</name>
    <name type="common">White butterfly</name>
    <name type="synonym">Large white butterfly</name>
    <dbReference type="NCBI Taxonomy" id="7116"/>
    <lineage>
        <taxon>Eukaryota</taxon>
        <taxon>Metazoa</taxon>
        <taxon>Ecdysozoa</taxon>
        <taxon>Arthropoda</taxon>
        <taxon>Hexapoda</taxon>
        <taxon>Insecta</taxon>
        <taxon>Pterygota</taxon>
        <taxon>Neoptera</taxon>
        <taxon>Endopterygota</taxon>
        <taxon>Lepidoptera</taxon>
        <taxon>Glossata</taxon>
        <taxon>Ditrysia</taxon>
        <taxon>Papilionoidea</taxon>
        <taxon>Pieridae</taxon>
        <taxon>Pierinae</taxon>
        <taxon>Pieris</taxon>
    </lineage>
</organism>
<comment type="caution">
    <text evidence="1">The sequence shown here is derived from an EMBL/GenBank/DDBJ whole genome shotgun (WGS) entry which is preliminary data.</text>
</comment>
<reference evidence="1" key="1">
    <citation type="submission" date="2022-05" db="EMBL/GenBank/DDBJ databases">
        <authorList>
            <person name="Okamura Y."/>
        </authorList>
    </citation>
    <scope>NUCLEOTIDE SEQUENCE</scope>
</reference>
<keyword evidence="2" id="KW-1185">Reference proteome</keyword>
<protein>
    <submittedName>
        <fullName evidence="1">Uncharacterized protein</fullName>
    </submittedName>
</protein>
<name>A0A9P0TN96_PIEBR</name>
<accession>A0A9P0TN96</accession>
<gene>
    <name evidence="1" type="ORF">PIBRA_LOCUS8737</name>
</gene>
<evidence type="ECO:0000313" key="2">
    <source>
        <dbReference type="Proteomes" id="UP001152562"/>
    </source>
</evidence>
<proteinExistence type="predicted"/>